<sequence>MANLIQCNNHSPTTLCECDESVKLLDTLPPKWDPRNELPEDYQYLPEVDSNTTENIMPFDNRVTTDGTLGDIFRIFTDKALPTTNELPSLKPTPNIGQLKVSIDVARKNKGEEDARAGAAVFISNGHPNNRAAKLPKYLDQSKETGELVAAKLAVEVLDPKLSLNIKTGSKYVHSFLKNPSKFEDEGFFNAGNAAVLQSTVASFRARKTPTLISLSGREDDNNDKRGARALANTAVKKDRASYVNVFPPPTLQITGAKLKSLTQGLAYRIIKLIQTKRNEMVRRRTEDNLNRIKDSIQDRFNYIPTSELIWKAIRHKDLERKTRDFMWMIIHDAYWTGTHWLRGNMSPELQERAFCTLCGKVDDFRHILTECESPGQNTIWSLAGDIWGLKNSTTPWTFLSLGDILGCGLARAKNAGENRLWKVLIAESAYLIWVLRCEREIANEGNPFTETEVQNRWVKMINDRLELDCKMTHPRYETKALSKILVTQTWEGTLMGEEELPEDWTTTSGVLVGITRGQREEQGLSLAQTSVGL</sequence>
<dbReference type="OrthoDB" id="2752996at2759"/>
<gene>
    <name evidence="1" type="ORF">BT96DRAFT_944760</name>
</gene>
<evidence type="ECO:0008006" key="3">
    <source>
        <dbReference type="Google" id="ProtNLM"/>
    </source>
</evidence>
<protein>
    <recommendedName>
        <fullName evidence="3">Reverse transcriptase zinc-binding domain-containing protein</fullName>
    </recommendedName>
</protein>
<evidence type="ECO:0000313" key="1">
    <source>
        <dbReference type="EMBL" id="KAE9392246.1"/>
    </source>
</evidence>
<evidence type="ECO:0000313" key="2">
    <source>
        <dbReference type="Proteomes" id="UP000799118"/>
    </source>
</evidence>
<reference evidence="1" key="1">
    <citation type="journal article" date="2019" name="Environ. Microbiol.">
        <title>Fungal ecological strategies reflected in gene transcription - a case study of two litter decomposers.</title>
        <authorList>
            <person name="Barbi F."/>
            <person name="Kohler A."/>
            <person name="Barry K."/>
            <person name="Baskaran P."/>
            <person name="Daum C."/>
            <person name="Fauchery L."/>
            <person name="Ihrmark K."/>
            <person name="Kuo A."/>
            <person name="LaButti K."/>
            <person name="Lipzen A."/>
            <person name="Morin E."/>
            <person name="Grigoriev I.V."/>
            <person name="Henrissat B."/>
            <person name="Lindahl B."/>
            <person name="Martin F."/>
        </authorList>
    </citation>
    <scope>NUCLEOTIDE SEQUENCE</scope>
    <source>
        <strain evidence="1">JB14</strain>
    </source>
</reference>
<dbReference type="AlphaFoldDB" id="A0A6A4H3B1"/>
<dbReference type="Gene3D" id="3.30.420.10">
    <property type="entry name" value="Ribonuclease H-like superfamily/Ribonuclease H"/>
    <property type="match status" value="1"/>
</dbReference>
<name>A0A6A4H3B1_9AGAR</name>
<accession>A0A6A4H3B1</accession>
<dbReference type="InterPro" id="IPR036397">
    <property type="entry name" value="RNaseH_sf"/>
</dbReference>
<proteinExistence type="predicted"/>
<organism evidence="1 2">
    <name type="scientific">Gymnopus androsaceus JB14</name>
    <dbReference type="NCBI Taxonomy" id="1447944"/>
    <lineage>
        <taxon>Eukaryota</taxon>
        <taxon>Fungi</taxon>
        <taxon>Dikarya</taxon>
        <taxon>Basidiomycota</taxon>
        <taxon>Agaricomycotina</taxon>
        <taxon>Agaricomycetes</taxon>
        <taxon>Agaricomycetidae</taxon>
        <taxon>Agaricales</taxon>
        <taxon>Marasmiineae</taxon>
        <taxon>Omphalotaceae</taxon>
        <taxon>Gymnopus</taxon>
    </lineage>
</organism>
<dbReference type="EMBL" id="ML769600">
    <property type="protein sequence ID" value="KAE9392246.1"/>
    <property type="molecule type" value="Genomic_DNA"/>
</dbReference>
<dbReference type="Proteomes" id="UP000799118">
    <property type="component" value="Unassembled WGS sequence"/>
</dbReference>
<keyword evidence="2" id="KW-1185">Reference proteome</keyword>
<dbReference type="GO" id="GO:0003676">
    <property type="term" value="F:nucleic acid binding"/>
    <property type="evidence" value="ECO:0007669"/>
    <property type="project" value="InterPro"/>
</dbReference>